<dbReference type="EMBL" id="CAACVG010012443">
    <property type="protein sequence ID" value="VEN60272.1"/>
    <property type="molecule type" value="Genomic_DNA"/>
</dbReference>
<organism evidence="2 3">
    <name type="scientific">Callosobruchus maculatus</name>
    <name type="common">Southern cowpea weevil</name>
    <name type="synonym">Pulse bruchid</name>
    <dbReference type="NCBI Taxonomy" id="64391"/>
    <lineage>
        <taxon>Eukaryota</taxon>
        <taxon>Metazoa</taxon>
        <taxon>Ecdysozoa</taxon>
        <taxon>Arthropoda</taxon>
        <taxon>Hexapoda</taxon>
        <taxon>Insecta</taxon>
        <taxon>Pterygota</taxon>
        <taxon>Neoptera</taxon>
        <taxon>Endopterygota</taxon>
        <taxon>Coleoptera</taxon>
        <taxon>Polyphaga</taxon>
        <taxon>Cucujiformia</taxon>
        <taxon>Chrysomeloidea</taxon>
        <taxon>Chrysomelidae</taxon>
        <taxon>Bruchinae</taxon>
        <taxon>Bruchini</taxon>
        <taxon>Callosobruchus</taxon>
    </lineage>
</organism>
<feature type="compositionally biased region" description="Low complexity" evidence="1">
    <location>
        <begin position="19"/>
        <end position="32"/>
    </location>
</feature>
<evidence type="ECO:0000256" key="1">
    <source>
        <dbReference type="SAM" id="MobiDB-lite"/>
    </source>
</evidence>
<reference evidence="2 3" key="1">
    <citation type="submission" date="2019-01" db="EMBL/GenBank/DDBJ databases">
        <authorList>
            <person name="Sayadi A."/>
        </authorList>
    </citation>
    <scope>NUCLEOTIDE SEQUENCE [LARGE SCALE GENOMIC DNA]</scope>
</reference>
<feature type="region of interest" description="Disordered" evidence="1">
    <location>
        <begin position="98"/>
        <end position="145"/>
    </location>
</feature>
<evidence type="ECO:0000313" key="3">
    <source>
        <dbReference type="Proteomes" id="UP000410492"/>
    </source>
</evidence>
<keyword evidence="3" id="KW-1185">Reference proteome</keyword>
<protein>
    <submittedName>
        <fullName evidence="2">Uncharacterized protein</fullName>
    </submittedName>
</protein>
<feature type="region of interest" description="Disordered" evidence="1">
    <location>
        <begin position="1"/>
        <end position="84"/>
    </location>
</feature>
<feature type="non-terminal residue" evidence="2">
    <location>
        <position position="145"/>
    </location>
</feature>
<dbReference type="Proteomes" id="UP000410492">
    <property type="component" value="Unassembled WGS sequence"/>
</dbReference>
<dbReference type="OrthoDB" id="361532at2759"/>
<evidence type="ECO:0000313" key="2">
    <source>
        <dbReference type="EMBL" id="VEN60272.1"/>
    </source>
</evidence>
<sequence>MTPSQRRNRNHAFAVIGEPSRPGSRSTSPTGRVSPFKGHGFNPAGSRHGSPVPPPDDARINATSPRHAATSRIPRRRGSNSFGERVYHPDLLASRGVAGLESNMSQSMGELRSSRRPPPAQVHRSPGKRVTYGKTTPAFQKLSPI</sequence>
<dbReference type="AlphaFoldDB" id="A0A653DL95"/>
<feature type="compositionally biased region" description="Basic residues" evidence="1">
    <location>
        <begin position="1"/>
        <end position="10"/>
    </location>
</feature>
<name>A0A653DL95_CALMS</name>
<gene>
    <name evidence="2" type="ORF">CALMAC_LOCUS18026</name>
</gene>
<proteinExistence type="predicted"/>
<accession>A0A653DL95</accession>